<evidence type="ECO:0000256" key="5">
    <source>
        <dbReference type="ARBA" id="ARBA00022679"/>
    </source>
</evidence>
<accession>A0A1H6SLE7</accession>
<comment type="function">
    <text evidence="13">Transfers and isomerizes the ribose moiety from AdoMet to the 7-aminomethyl group of 7-deazaguanine (preQ1-tRNA) to give epoxyqueuosine (oQ-tRNA).</text>
</comment>
<proteinExistence type="inferred from homology"/>
<dbReference type="UniPathway" id="UPA00392"/>
<dbReference type="GO" id="GO:0051075">
    <property type="term" value="F:S-adenosylmethionine:tRNA ribosyltransferase-isomerase activity"/>
    <property type="evidence" value="ECO:0007669"/>
    <property type="project" value="UniProtKB-EC"/>
</dbReference>
<keyword evidence="14" id="KW-0413">Isomerase</keyword>
<reference evidence="15" key="1">
    <citation type="submission" date="2016-10" db="EMBL/GenBank/DDBJ databases">
        <authorList>
            <person name="Varghese N."/>
            <person name="Submissions S."/>
        </authorList>
    </citation>
    <scope>NUCLEOTIDE SEQUENCE [LARGE SCALE GENOMIC DNA]</scope>
    <source>
        <strain evidence="15">DSM 7165</strain>
    </source>
</reference>
<dbReference type="Pfam" id="PF02547">
    <property type="entry name" value="Queuosine_synth"/>
    <property type="match status" value="1"/>
</dbReference>
<dbReference type="InterPro" id="IPR042119">
    <property type="entry name" value="QueA_dom2"/>
</dbReference>
<name>A0A1H6SLE7_9GAMM</name>
<keyword evidence="4 13" id="KW-0963">Cytoplasm</keyword>
<organism evidence="14 15">
    <name type="scientific">Allopseudospirillum japonicum</name>
    <dbReference type="NCBI Taxonomy" id="64971"/>
    <lineage>
        <taxon>Bacteria</taxon>
        <taxon>Pseudomonadati</taxon>
        <taxon>Pseudomonadota</taxon>
        <taxon>Gammaproteobacteria</taxon>
        <taxon>Oceanospirillales</taxon>
        <taxon>Oceanospirillaceae</taxon>
        <taxon>Allopseudospirillum</taxon>
    </lineage>
</organism>
<keyword evidence="7 13" id="KW-0671">Queuosine biosynthesis</keyword>
<evidence type="ECO:0000256" key="12">
    <source>
        <dbReference type="ARBA" id="ARBA00076160"/>
    </source>
</evidence>
<evidence type="ECO:0000256" key="4">
    <source>
        <dbReference type="ARBA" id="ARBA00022490"/>
    </source>
</evidence>
<evidence type="ECO:0000256" key="3">
    <source>
        <dbReference type="ARBA" id="ARBA00011245"/>
    </source>
</evidence>
<evidence type="ECO:0000313" key="14">
    <source>
        <dbReference type="EMBL" id="SEI67736.1"/>
    </source>
</evidence>
<dbReference type="PANTHER" id="PTHR30307">
    <property type="entry name" value="S-ADENOSYLMETHIONINE:TRNA RIBOSYLTRANSFERASE-ISOMERASE"/>
    <property type="match status" value="1"/>
</dbReference>
<dbReference type="OrthoDB" id="9805933at2"/>
<evidence type="ECO:0000256" key="11">
    <source>
        <dbReference type="ARBA" id="ARBA00069325"/>
    </source>
</evidence>
<dbReference type="Gene3D" id="3.40.1780.10">
    <property type="entry name" value="QueA-like"/>
    <property type="match status" value="1"/>
</dbReference>
<keyword evidence="6 13" id="KW-0949">S-adenosyl-L-methionine</keyword>
<dbReference type="EC" id="2.4.99.17" evidence="10 13"/>
<keyword evidence="5 13" id="KW-0808">Transferase</keyword>
<comment type="similarity">
    <text evidence="9 13">Belongs to the QueA family.</text>
</comment>
<dbReference type="FunFam" id="3.40.1780.10:FF:000001">
    <property type="entry name" value="S-adenosylmethionine:tRNA ribosyltransferase-isomerase"/>
    <property type="match status" value="1"/>
</dbReference>
<dbReference type="InterPro" id="IPR036100">
    <property type="entry name" value="QueA_sf"/>
</dbReference>
<dbReference type="Proteomes" id="UP000242999">
    <property type="component" value="Unassembled WGS sequence"/>
</dbReference>
<evidence type="ECO:0000256" key="7">
    <source>
        <dbReference type="ARBA" id="ARBA00022785"/>
    </source>
</evidence>
<dbReference type="NCBIfam" id="TIGR00113">
    <property type="entry name" value="queA"/>
    <property type="match status" value="1"/>
</dbReference>
<evidence type="ECO:0000313" key="15">
    <source>
        <dbReference type="Proteomes" id="UP000242999"/>
    </source>
</evidence>
<evidence type="ECO:0000256" key="10">
    <source>
        <dbReference type="ARBA" id="ARBA00066503"/>
    </source>
</evidence>
<sequence>MQLSDFSFDLPEHLIARYPCPERTGSRLLVLKGSELQDQQFPDLLQHVRAGDLMVFNDTRVIPARLFGHKDTGGKIEILIERLQGTQQALAHIRASKAPKAGTQLHLAQGVCLQCLGREGDLFQLEVVGDTPLLDILYAQGHMPLPPYIDREDERLDKERYQTVYGRHAGAVAAPTAGLHFDQALLDALTAKGVEVAFVTLHVGAGTFQPVRVHDIQTHQMHKEWICVSEAVVAQVKATKARGGRVIAVGTTSVRCLETASAGGTLQAYQGDTQIFIYPGYQWQLVDLLVTNFHLPESTLLMLVASFAGHQHTLAAYQHAVAHQYRFFSYGDAMLVYPASQSPQA</sequence>
<keyword evidence="15" id="KW-1185">Reference proteome</keyword>
<dbReference type="PANTHER" id="PTHR30307:SF0">
    <property type="entry name" value="S-ADENOSYLMETHIONINE:TRNA RIBOSYLTRANSFERASE-ISOMERASE"/>
    <property type="match status" value="1"/>
</dbReference>
<comment type="subunit">
    <text evidence="3 13">Monomer.</text>
</comment>
<dbReference type="GO" id="GO:0008616">
    <property type="term" value="P:tRNA queuosine(34) biosynthetic process"/>
    <property type="evidence" value="ECO:0007669"/>
    <property type="project" value="UniProtKB-UniRule"/>
</dbReference>
<protein>
    <recommendedName>
        <fullName evidence="11 13">S-adenosylmethionine:tRNA ribosyltransferase-isomerase</fullName>
        <ecNumber evidence="10 13">2.4.99.17</ecNumber>
    </recommendedName>
    <alternativeName>
        <fullName evidence="12 13">Queuosine biosynthesis protein QueA</fullName>
    </alternativeName>
</protein>
<dbReference type="Gene3D" id="2.40.10.240">
    <property type="entry name" value="QueA-like"/>
    <property type="match status" value="1"/>
</dbReference>
<evidence type="ECO:0000256" key="13">
    <source>
        <dbReference type="HAMAP-Rule" id="MF_00113"/>
    </source>
</evidence>
<dbReference type="InterPro" id="IPR003699">
    <property type="entry name" value="QueA"/>
</dbReference>
<gene>
    <name evidence="13" type="primary">queA</name>
    <name evidence="14" type="ORF">SAMN05421831_10765</name>
</gene>
<comment type="subcellular location">
    <subcellularLocation>
        <location evidence="1 13">Cytoplasm</location>
    </subcellularLocation>
</comment>
<evidence type="ECO:0000256" key="8">
    <source>
        <dbReference type="ARBA" id="ARBA00052751"/>
    </source>
</evidence>
<dbReference type="SUPFAM" id="SSF111337">
    <property type="entry name" value="QueA-like"/>
    <property type="match status" value="1"/>
</dbReference>
<comment type="catalytic activity">
    <reaction evidence="8 13">
        <text>7-aminomethyl-7-carbaguanosine(34) in tRNA + S-adenosyl-L-methionine = epoxyqueuosine(34) in tRNA + adenine + L-methionine + 2 H(+)</text>
        <dbReference type="Rhea" id="RHEA:32155"/>
        <dbReference type="Rhea" id="RHEA-COMP:10342"/>
        <dbReference type="Rhea" id="RHEA-COMP:18582"/>
        <dbReference type="ChEBI" id="CHEBI:15378"/>
        <dbReference type="ChEBI" id="CHEBI:16708"/>
        <dbReference type="ChEBI" id="CHEBI:57844"/>
        <dbReference type="ChEBI" id="CHEBI:59789"/>
        <dbReference type="ChEBI" id="CHEBI:82833"/>
        <dbReference type="ChEBI" id="CHEBI:194443"/>
        <dbReference type="EC" id="2.4.99.17"/>
    </reaction>
</comment>
<dbReference type="STRING" id="64971.SAMN05421831_10765"/>
<evidence type="ECO:0000256" key="1">
    <source>
        <dbReference type="ARBA" id="ARBA00004496"/>
    </source>
</evidence>
<dbReference type="RefSeq" id="WP_093309746.1">
    <property type="nucleotide sequence ID" value="NZ_FNYH01000007.1"/>
</dbReference>
<dbReference type="InterPro" id="IPR042118">
    <property type="entry name" value="QueA_dom1"/>
</dbReference>
<dbReference type="NCBIfam" id="NF001140">
    <property type="entry name" value="PRK00147.1"/>
    <property type="match status" value="1"/>
</dbReference>
<dbReference type="HAMAP" id="MF_00113">
    <property type="entry name" value="QueA"/>
    <property type="match status" value="1"/>
</dbReference>
<comment type="pathway">
    <text evidence="2 13">tRNA modification; tRNA-queuosine biosynthesis.</text>
</comment>
<dbReference type="AlphaFoldDB" id="A0A1H6SLE7"/>
<evidence type="ECO:0000256" key="2">
    <source>
        <dbReference type="ARBA" id="ARBA00004691"/>
    </source>
</evidence>
<dbReference type="EMBL" id="FNYH01000007">
    <property type="protein sequence ID" value="SEI67736.1"/>
    <property type="molecule type" value="Genomic_DNA"/>
</dbReference>
<evidence type="ECO:0000256" key="9">
    <source>
        <dbReference type="ARBA" id="ARBA00061210"/>
    </source>
</evidence>
<evidence type="ECO:0000256" key="6">
    <source>
        <dbReference type="ARBA" id="ARBA00022691"/>
    </source>
</evidence>
<dbReference type="GO" id="GO:0005737">
    <property type="term" value="C:cytoplasm"/>
    <property type="evidence" value="ECO:0007669"/>
    <property type="project" value="UniProtKB-SubCell"/>
</dbReference>